<name>A0A8R1I252_CAEJA</name>
<dbReference type="Proteomes" id="UP000005237">
    <property type="component" value="Unassembled WGS sequence"/>
</dbReference>
<evidence type="ECO:0000313" key="1">
    <source>
        <dbReference type="EnsemblMetazoa" id="CJA17506a.1"/>
    </source>
</evidence>
<sequence>MELQFITTTETSSLYIETLQKVIVPFFRNRRRSHVFQQDNASIHTSKEAMGTLARCVYKNGTQYNTVQDLKAALLQEWDSISVAELQKLVASMPKQMFKVIQDHGGETSY</sequence>
<evidence type="ECO:0000313" key="2">
    <source>
        <dbReference type="Proteomes" id="UP000005237"/>
    </source>
</evidence>
<dbReference type="AlphaFoldDB" id="A0A8R1I252"/>
<reference evidence="2" key="1">
    <citation type="submission" date="2010-08" db="EMBL/GenBank/DDBJ databases">
        <authorList>
            <consortium name="Caenorhabditis japonica Sequencing Consortium"/>
            <person name="Wilson R.K."/>
        </authorList>
    </citation>
    <scope>NUCLEOTIDE SEQUENCE [LARGE SCALE GENOMIC DNA]</scope>
    <source>
        <strain evidence="2">DF5081</strain>
    </source>
</reference>
<accession>A0A8R1I252</accession>
<dbReference type="InterPro" id="IPR036397">
    <property type="entry name" value="RNaseH_sf"/>
</dbReference>
<evidence type="ECO:0008006" key="3">
    <source>
        <dbReference type="Google" id="ProtNLM"/>
    </source>
</evidence>
<protein>
    <recommendedName>
        <fullName evidence="3">Tc1-like transposase DDE domain-containing protein</fullName>
    </recommendedName>
</protein>
<reference evidence="1" key="2">
    <citation type="submission" date="2022-06" db="UniProtKB">
        <authorList>
            <consortium name="EnsemblMetazoa"/>
        </authorList>
    </citation>
    <scope>IDENTIFICATION</scope>
    <source>
        <strain evidence="1">DF5081</strain>
    </source>
</reference>
<dbReference type="EnsemblMetazoa" id="CJA17506a.1">
    <property type="protein sequence ID" value="CJA17506a.1"/>
    <property type="gene ID" value="WBGene00136711"/>
</dbReference>
<organism evidence="1 2">
    <name type="scientific">Caenorhabditis japonica</name>
    <dbReference type="NCBI Taxonomy" id="281687"/>
    <lineage>
        <taxon>Eukaryota</taxon>
        <taxon>Metazoa</taxon>
        <taxon>Ecdysozoa</taxon>
        <taxon>Nematoda</taxon>
        <taxon>Chromadorea</taxon>
        <taxon>Rhabditida</taxon>
        <taxon>Rhabditina</taxon>
        <taxon>Rhabditomorpha</taxon>
        <taxon>Rhabditoidea</taxon>
        <taxon>Rhabditidae</taxon>
        <taxon>Peloderinae</taxon>
        <taxon>Caenorhabditis</taxon>
    </lineage>
</organism>
<keyword evidence="2" id="KW-1185">Reference proteome</keyword>
<proteinExistence type="predicted"/>
<dbReference type="GO" id="GO:0003676">
    <property type="term" value="F:nucleic acid binding"/>
    <property type="evidence" value="ECO:0007669"/>
    <property type="project" value="InterPro"/>
</dbReference>
<dbReference type="Gene3D" id="3.30.420.10">
    <property type="entry name" value="Ribonuclease H-like superfamily/Ribonuclease H"/>
    <property type="match status" value="1"/>
</dbReference>